<evidence type="ECO:0000313" key="3">
    <source>
        <dbReference type="Proteomes" id="UP000054686"/>
    </source>
</evidence>
<dbReference type="EMBL" id="LLVT01000001">
    <property type="protein sequence ID" value="KSW13372.1"/>
    <property type="molecule type" value="Genomic_DNA"/>
</dbReference>
<organism evidence="2 3">
    <name type="scientific">Schaalia odontolytica</name>
    <dbReference type="NCBI Taxonomy" id="1660"/>
    <lineage>
        <taxon>Bacteria</taxon>
        <taxon>Bacillati</taxon>
        <taxon>Actinomycetota</taxon>
        <taxon>Actinomycetes</taxon>
        <taxon>Actinomycetales</taxon>
        <taxon>Actinomycetaceae</taxon>
        <taxon>Schaalia</taxon>
    </lineage>
</organism>
<reference evidence="2 3" key="1">
    <citation type="submission" date="2015-10" db="EMBL/GenBank/DDBJ databases">
        <title>Draft Genome of Actinomyces odontolyticus subsp. actinosynbacter strain XH001.</title>
        <authorList>
            <person name="Mclean J.S."/>
            <person name="He X."/>
        </authorList>
    </citation>
    <scope>NUCLEOTIDE SEQUENCE [LARGE SCALE GENOMIC DNA]</scope>
    <source>
        <strain evidence="2 3">XH001</strain>
    </source>
</reference>
<name>A0A0V8RZ60_9ACTO</name>
<dbReference type="OrthoDB" id="3260837at2"/>
<feature type="region of interest" description="Disordered" evidence="1">
    <location>
        <begin position="1"/>
        <end position="22"/>
    </location>
</feature>
<evidence type="ECO:0000313" key="2">
    <source>
        <dbReference type="EMBL" id="KSW13372.1"/>
    </source>
</evidence>
<dbReference type="Proteomes" id="UP000054686">
    <property type="component" value="Unassembled WGS sequence"/>
</dbReference>
<gene>
    <name evidence="2" type="ORF">APY09_03220</name>
</gene>
<sequence length="406" mass="41814">MSPDCSNGVKQCPPLPATSTVPTSAGTVEFAESFSWDFPVKVDAILSLKDQCDKPIAALDEAIGDATAARGMVEHQRARLVETVVEHLTNVISASEHALSCFRSLQSALEDYGGTLKPIRTEFRAIVTDASGAGLTVSRDGTKVTISHPANVPGGVGAFFASLRSRCEINQRKFAYAETLFGDDLAGIDPTVWESTLLPVFNKFVGTYGFPTGLNVPARLPGWADTMRNTLADGIESVYLQAKGAKYQAPAGIKDASPWKQITERGNLKNWKVPGVDAVKGGSRAIKTADALRIGGKVAGRACAVLDGVVSAYDSYQSDSYHHPEMGQGEKVARAGLKGGASGGLGFAGGVAGAKIGATIGAFGGPVGILAGGIIGGVVGGLIGSATGSYLADLANNGIHTAIHGG</sequence>
<dbReference type="AlphaFoldDB" id="A0A0V8RZ60"/>
<evidence type="ECO:0000256" key="1">
    <source>
        <dbReference type="SAM" id="MobiDB-lite"/>
    </source>
</evidence>
<protein>
    <submittedName>
        <fullName evidence="2">Uncharacterized protein</fullName>
    </submittedName>
</protein>
<proteinExistence type="predicted"/>
<comment type="caution">
    <text evidence="2">The sequence shown here is derived from an EMBL/GenBank/DDBJ whole genome shotgun (WGS) entry which is preliminary data.</text>
</comment>
<accession>A0A0V8RZ60</accession>